<feature type="coiled-coil region" evidence="10">
    <location>
        <begin position="396"/>
        <end position="427"/>
    </location>
</feature>
<comment type="subcellular location">
    <subcellularLocation>
        <location evidence="8">Cytoplasm</location>
    </subcellularLocation>
</comment>
<evidence type="ECO:0000256" key="6">
    <source>
        <dbReference type="ARBA" id="ARBA00022917"/>
    </source>
</evidence>
<keyword evidence="4 8" id="KW-0547">Nucleotide-binding</keyword>
<evidence type="ECO:0000256" key="8">
    <source>
        <dbReference type="HAMAP-Rule" id="MF_00140"/>
    </source>
</evidence>
<gene>
    <name evidence="8" type="primary">trpS</name>
    <name evidence="12" type="ORF">AOG54_00290</name>
    <name evidence="11" type="ORF">SE19_01020</name>
</gene>
<dbReference type="OrthoDB" id="371821at2157"/>
<comment type="catalytic activity">
    <reaction evidence="8">
        <text>tRNA(Trp) + L-tryptophan + ATP = L-tryptophyl-tRNA(Trp) + AMP + diphosphate + H(+)</text>
        <dbReference type="Rhea" id="RHEA:24080"/>
        <dbReference type="Rhea" id="RHEA-COMP:9671"/>
        <dbReference type="Rhea" id="RHEA-COMP:9705"/>
        <dbReference type="ChEBI" id="CHEBI:15378"/>
        <dbReference type="ChEBI" id="CHEBI:30616"/>
        <dbReference type="ChEBI" id="CHEBI:33019"/>
        <dbReference type="ChEBI" id="CHEBI:57912"/>
        <dbReference type="ChEBI" id="CHEBI:78442"/>
        <dbReference type="ChEBI" id="CHEBI:78535"/>
        <dbReference type="ChEBI" id="CHEBI:456215"/>
        <dbReference type="EC" id="6.1.1.2"/>
    </reaction>
</comment>
<protein>
    <recommendedName>
        <fullName evidence="8">Tryptophan--tRNA ligase</fullName>
        <ecNumber evidence="8">6.1.1.2</ecNumber>
    </recommendedName>
    <alternativeName>
        <fullName evidence="8">Tryptophanyl-tRNA synthetase</fullName>
        <shortName evidence="8">TrpRS</shortName>
    </alternativeName>
</protein>
<dbReference type="Gene3D" id="1.10.240.10">
    <property type="entry name" value="Tyrosyl-Transfer RNA Synthetase"/>
    <property type="match status" value="1"/>
</dbReference>
<dbReference type="PANTHER" id="PTHR10055">
    <property type="entry name" value="TRYPTOPHANYL-TRNA SYNTHETASE"/>
    <property type="match status" value="1"/>
</dbReference>
<dbReference type="PATRIC" id="fig|507754.4.peg.847"/>
<keyword evidence="2 8" id="KW-0963">Cytoplasm</keyword>
<dbReference type="GO" id="GO:0005524">
    <property type="term" value="F:ATP binding"/>
    <property type="evidence" value="ECO:0007669"/>
    <property type="project" value="UniProtKB-UniRule"/>
</dbReference>
<dbReference type="AlphaFoldDB" id="A0A0P9CNH6"/>
<dbReference type="Gene3D" id="3.40.50.620">
    <property type="entry name" value="HUPs"/>
    <property type="match status" value="1"/>
</dbReference>
<keyword evidence="5 8" id="KW-0067">ATP-binding</keyword>
<evidence type="ECO:0000313" key="11">
    <source>
        <dbReference type="EMBL" id="KPV47443.1"/>
    </source>
</evidence>
<evidence type="ECO:0000256" key="5">
    <source>
        <dbReference type="ARBA" id="ARBA00022840"/>
    </source>
</evidence>
<evidence type="ECO:0000313" key="14">
    <source>
        <dbReference type="Proteomes" id="UP000050515"/>
    </source>
</evidence>
<organism evidence="11 14">
    <name type="scientific">Acidiplasma aeolicum</name>
    <dbReference type="NCBI Taxonomy" id="507754"/>
    <lineage>
        <taxon>Archaea</taxon>
        <taxon>Methanobacteriati</taxon>
        <taxon>Thermoplasmatota</taxon>
        <taxon>Thermoplasmata</taxon>
        <taxon>Thermoplasmatales</taxon>
        <taxon>Ferroplasmaceae</taxon>
        <taxon>Acidiplasma</taxon>
    </lineage>
</organism>
<feature type="short sequence motif" description="'HIGH' region" evidence="8">
    <location>
        <begin position="66"/>
        <end position="74"/>
    </location>
</feature>
<dbReference type="InterPro" id="IPR020653">
    <property type="entry name" value="Tryptophan-tRNA-ligase_arc"/>
</dbReference>
<dbReference type="PANTHER" id="PTHR10055:SF5">
    <property type="entry name" value="TRYPTOPHAN--TRNA LIGASE"/>
    <property type="match status" value="1"/>
</dbReference>
<keyword evidence="3 8" id="KW-0436">Ligase</keyword>
<keyword evidence="6 8" id="KW-0648">Protein biosynthesis</keyword>
<comment type="similarity">
    <text evidence="1 8 9">Belongs to the class-I aminoacyl-tRNA synthetase family.</text>
</comment>
<evidence type="ECO:0000256" key="10">
    <source>
        <dbReference type="SAM" id="Coils"/>
    </source>
</evidence>
<dbReference type="InterPro" id="IPR002306">
    <property type="entry name" value="Trp-tRNA-ligase"/>
</dbReference>
<dbReference type="EMBL" id="LKBG01000001">
    <property type="protein sequence ID" value="KQB36750.1"/>
    <property type="molecule type" value="Genomic_DNA"/>
</dbReference>
<dbReference type="Proteomes" id="UP000050320">
    <property type="component" value="Unassembled WGS sequence"/>
</dbReference>
<keyword evidence="10" id="KW-0175">Coiled coil</keyword>
<evidence type="ECO:0000256" key="3">
    <source>
        <dbReference type="ARBA" id="ARBA00022598"/>
    </source>
</evidence>
<reference evidence="12 13" key="2">
    <citation type="submission" date="2015-09" db="EMBL/GenBank/DDBJ databases">
        <title>Heavy metals and arsenic resistance mechanisms in polyextremophilic archaea of the family Ferroplasmaceae.</title>
        <authorList>
            <person name="Bulaev A.G."/>
            <person name="Kanygina A.V."/>
        </authorList>
    </citation>
    <scope>NUCLEOTIDE SEQUENCE [LARGE SCALE GENOMIC DNA]</scope>
    <source>
        <strain evidence="12 13">VT</strain>
    </source>
</reference>
<evidence type="ECO:0000256" key="1">
    <source>
        <dbReference type="ARBA" id="ARBA00005594"/>
    </source>
</evidence>
<dbReference type="NCBIfam" id="NF008926">
    <property type="entry name" value="PRK12285.1-3"/>
    <property type="match status" value="1"/>
</dbReference>
<sequence length="430" mass="48914">MINPWSSKQYFDYEKLKKDFGIENTDNFFNHYLFTRRLIFGQRSISYIEFAIKNKMPFNAVTGLMPSGEMHLGNKITIDQMMYFQSLGARVTIAVADLESYATRGISFEKARNIAINNYIVNYISMGLKPCNIYFQSENFDMQKTAYVLSNETNMSELKAIYGLEDSSSILHVNAPIIQASDVLHVQLGKYGGPAPTIVPVGVDQDPHIRLMRDLAQRYRIYNVKKENTGISVYIRGKNDPHEFIDRAVEILSKNLYKTEINYEYRSIKISNSVPEDDIKIDIILANLEKDFNDMTFIGPSATFQKLETGLKGGKMSSSVPDSLISLNDDPKEAERKIKNAVTGGKKTIEEQKQFGGNPDICPVFELYAYHNPDNEYVTRVYDECKGGARMCGSCKAEAAENISKFLKDLKEKRDESMTKINDYLMNKSL</sequence>
<dbReference type="GeneID" id="84222247"/>
<keyword evidence="7 8" id="KW-0030">Aminoacyl-tRNA synthetase</keyword>
<dbReference type="Pfam" id="PF00579">
    <property type="entry name" value="tRNA-synt_1b"/>
    <property type="match status" value="2"/>
</dbReference>
<name>A0A0P9CNH6_9ARCH</name>
<evidence type="ECO:0000313" key="13">
    <source>
        <dbReference type="Proteomes" id="UP000050320"/>
    </source>
</evidence>
<feature type="short sequence motif" description="'KMSKS' region" evidence="8">
    <location>
        <begin position="315"/>
        <end position="319"/>
    </location>
</feature>
<comment type="function">
    <text evidence="8">Catalyzes the attachment of tryptophan to tRNA(Trp).</text>
</comment>
<evidence type="ECO:0000256" key="2">
    <source>
        <dbReference type="ARBA" id="ARBA00022490"/>
    </source>
</evidence>
<dbReference type="GO" id="GO:0006436">
    <property type="term" value="P:tryptophanyl-tRNA aminoacylation"/>
    <property type="evidence" value="ECO:0007669"/>
    <property type="project" value="UniProtKB-UniRule"/>
</dbReference>
<dbReference type="HAMAP" id="MF_00140_A">
    <property type="entry name" value="Trp_tRNA_synth_A"/>
    <property type="match status" value="1"/>
</dbReference>
<dbReference type="InterPro" id="IPR014729">
    <property type="entry name" value="Rossmann-like_a/b/a_fold"/>
</dbReference>
<dbReference type="RefSeq" id="WP_048101737.1">
    <property type="nucleotide sequence ID" value="NZ_JBBYJF010000003.1"/>
</dbReference>
<dbReference type="GO" id="GO:0005737">
    <property type="term" value="C:cytoplasm"/>
    <property type="evidence" value="ECO:0007669"/>
    <property type="project" value="UniProtKB-SubCell"/>
</dbReference>
<evidence type="ECO:0000256" key="4">
    <source>
        <dbReference type="ARBA" id="ARBA00022741"/>
    </source>
</evidence>
<dbReference type="PRINTS" id="PR01039">
    <property type="entry name" value="TRNASYNTHTRP"/>
</dbReference>
<evidence type="ECO:0000313" key="12">
    <source>
        <dbReference type="EMBL" id="KQB36750.1"/>
    </source>
</evidence>
<keyword evidence="13" id="KW-1185">Reference proteome</keyword>
<accession>A0A0P9CNH6</accession>
<dbReference type="EC" id="6.1.1.2" evidence="8"/>
<comment type="caution">
    <text evidence="11">The sequence shown here is derived from an EMBL/GenBank/DDBJ whole genome shotgun (WGS) entry which is preliminary data.</text>
</comment>
<proteinExistence type="inferred from homology"/>
<dbReference type="GO" id="GO:0004830">
    <property type="term" value="F:tryptophan-tRNA ligase activity"/>
    <property type="evidence" value="ECO:0007669"/>
    <property type="project" value="UniProtKB-UniRule"/>
</dbReference>
<dbReference type="EMBL" id="LJCQ01000063">
    <property type="protein sequence ID" value="KPV47443.1"/>
    <property type="molecule type" value="Genomic_DNA"/>
</dbReference>
<dbReference type="SUPFAM" id="SSF52374">
    <property type="entry name" value="Nucleotidylyl transferase"/>
    <property type="match status" value="1"/>
</dbReference>
<dbReference type="Proteomes" id="UP000050515">
    <property type="component" value="Unassembled WGS sequence"/>
</dbReference>
<evidence type="ECO:0000256" key="7">
    <source>
        <dbReference type="ARBA" id="ARBA00023146"/>
    </source>
</evidence>
<dbReference type="InterPro" id="IPR002305">
    <property type="entry name" value="aa-tRNA-synth_Ic"/>
</dbReference>
<evidence type="ECO:0000256" key="9">
    <source>
        <dbReference type="RuleBase" id="RU363036"/>
    </source>
</evidence>
<reference evidence="11 14" key="1">
    <citation type="submission" date="2015-09" db="EMBL/GenBank/DDBJ databases">
        <title>Draft genome sequence of Acidiplasma aeolicum DSM 18409.</title>
        <authorList>
            <person name="Hemp J."/>
        </authorList>
    </citation>
    <scope>NUCLEOTIDE SEQUENCE [LARGE SCALE GENOMIC DNA]</scope>
    <source>
        <strain evidence="11 14">V</strain>
    </source>
</reference>